<dbReference type="KEGG" id="fas:105268223"/>
<dbReference type="GeneID" id="105268223"/>
<feature type="region of interest" description="Disordered" evidence="1">
    <location>
        <begin position="81"/>
        <end position="463"/>
    </location>
</feature>
<feature type="compositionally biased region" description="Basic residues" evidence="1">
    <location>
        <begin position="1"/>
        <end position="11"/>
    </location>
</feature>
<feature type="region of interest" description="Disordered" evidence="1">
    <location>
        <begin position="651"/>
        <end position="688"/>
    </location>
</feature>
<feature type="compositionally biased region" description="Basic and acidic residues" evidence="1">
    <location>
        <begin position="385"/>
        <end position="404"/>
    </location>
</feature>
<accession>A0A9R1TAL2</accession>
<feature type="compositionally biased region" description="Polar residues" evidence="1">
    <location>
        <begin position="81"/>
        <end position="91"/>
    </location>
</feature>
<feature type="region of interest" description="Disordered" evidence="1">
    <location>
        <begin position="1"/>
        <end position="34"/>
    </location>
</feature>
<feature type="region of interest" description="Disordered" evidence="1">
    <location>
        <begin position="907"/>
        <end position="962"/>
    </location>
</feature>
<feature type="compositionally biased region" description="Basic and acidic residues" evidence="1">
    <location>
        <begin position="315"/>
        <end position="325"/>
    </location>
</feature>
<feature type="compositionally biased region" description="Low complexity" evidence="1">
    <location>
        <begin position="651"/>
        <end position="661"/>
    </location>
</feature>
<feature type="compositionally biased region" description="Basic residues" evidence="1">
    <location>
        <begin position="342"/>
        <end position="359"/>
    </location>
</feature>
<feature type="compositionally biased region" description="Basic residues" evidence="1">
    <location>
        <begin position="274"/>
        <end position="285"/>
    </location>
</feature>
<evidence type="ECO:0000313" key="3">
    <source>
        <dbReference type="RefSeq" id="XP_011305885.1"/>
    </source>
</evidence>
<protein>
    <submittedName>
        <fullName evidence="3">Serine/arginine repetitive matrix protein 1 isoform X1</fullName>
    </submittedName>
</protein>
<dbReference type="Proteomes" id="UP000694866">
    <property type="component" value="Unplaced"/>
</dbReference>
<proteinExistence type="predicted"/>
<gene>
    <name evidence="3" type="primary">LOC105268223</name>
</gene>
<evidence type="ECO:0000256" key="1">
    <source>
        <dbReference type="SAM" id="MobiDB-lite"/>
    </source>
</evidence>
<keyword evidence="2" id="KW-1185">Reference proteome</keyword>
<feature type="compositionally biased region" description="Basic residues" evidence="1">
    <location>
        <begin position="246"/>
        <end position="259"/>
    </location>
</feature>
<feature type="compositionally biased region" description="Basic and acidic residues" evidence="1">
    <location>
        <begin position="215"/>
        <end position="227"/>
    </location>
</feature>
<sequence>MSRSTRLRKPPARSVAEDPPPIVEKMTSQSRKGKAIVQKDVLVELRSPVLRDRTNLTVESPKPVISKKGIGEVRIESKIITRTKSRTNSSAPDDEKIKRTISRAKSSTKMKTNKTPVVQVKQKEPEVPEEVEKASKIPRISRITRKTSQSEARKRVNSPVKSDNLRTTKSPPKTRSQGREEVPRTRSKTSSGTKPKSPRKTEKIERKSKRLLLKPVEKSPQESEKKFFKNKRNLIGAHSKVSPMKRGLRVPRRPLKKKTFSSGYQPTLAESFAKAKKNLRPRRTGKNYNEETIIEKKTSKPGDDPPKAPVYKTLNTEEEKAKDNEEVYEFSFDSNDSCERIPKKRKKKTVRKAPAKRAKKTTEAVGSSKAVKKVPEISQEPPRPQNREQISKKISEKIPEDKPAPKTHGKNLLNLPGPSGASSQPVKPGGNNQNVFKTIERPQEDPIPSPLSSRGNSPVGEIPEPFEVTADIHNPSDIPPFSTSTPGPSGIPISTPGTPPNIPKILSDVNLNGERRISLTSTPLHVPSPSTTSTFTNRPSTQYKTMLNHSLIRRSFSPIVKNAAEKMDSNFDPSSPWRPLSMNTFSRVKNVFQSTPQGKRVLTPHGIHSLATENRRVMGRINRIVEHDENLVEGSPKKSPRKFGTVLGNVESAGASSRVSGGSEGKENELSPRKSPPKRVRTPLGSPRIIQKEQTLNQTGEDKLLKQSNLHGFLGIPEMPVSTSITTAHGIFNDGEGTVRGKEVRPGDFSLGNAFGFEDTCAGEDVSSGMDDSRENAPGVVQVEEKIQEKNIPEKVGKIENNREKKKNVEEVQKIQKKIVEKERTDRMPTRAVPKVVEDFDKIERQKGESSSGDVSEEDERVPGKLETHEATKQNVVEAVSFLDTFDAEEKEIDPVDVPLFVDPEPVHFKQPPRFSYGKRKRGVHFNTSDETDDSFHSDEEENQPIRKNKKRKMTKAEKEQQKKLDEWAKNLNQTFDEIDHFDLVVE</sequence>
<reference evidence="3" key="1">
    <citation type="submission" date="2025-08" db="UniProtKB">
        <authorList>
            <consortium name="RefSeq"/>
        </authorList>
    </citation>
    <scope>IDENTIFICATION</scope>
    <source>
        <strain evidence="3">USDA-PBARC FA_bdor</strain>
        <tissue evidence="3">Whole organism</tissue>
    </source>
</reference>
<feature type="compositionally biased region" description="Polar residues" evidence="1">
    <location>
        <begin position="159"/>
        <end position="175"/>
    </location>
</feature>
<organism evidence="2 3">
    <name type="scientific">Fopius arisanus</name>
    <dbReference type="NCBI Taxonomy" id="64838"/>
    <lineage>
        <taxon>Eukaryota</taxon>
        <taxon>Metazoa</taxon>
        <taxon>Ecdysozoa</taxon>
        <taxon>Arthropoda</taxon>
        <taxon>Hexapoda</taxon>
        <taxon>Insecta</taxon>
        <taxon>Pterygota</taxon>
        <taxon>Neoptera</taxon>
        <taxon>Endopterygota</taxon>
        <taxon>Hymenoptera</taxon>
        <taxon>Apocrita</taxon>
        <taxon>Ichneumonoidea</taxon>
        <taxon>Braconidae</taxon>
        <taxon>Opiinae</taxon>
        <taxon>Fopius</taxon>
    </lineage>
</organism>
<feature type="region of interest" description="Disordered" evidence="1">
    <location>
        <begin position="839"/>
        <end position="866"/>
    </location>
</feature>
<feature type="compositionally biased region" description="Basic and acidic residues" evidence="1">
    <location>
        <begin position="293"/>
        <end position="306"/>
    </location>
</feature>
<feature type="compositionally biased region" description="Polar residues" evidence="1">
    <location>
        <begin position="420"/>
        <end position="436"/>
    </location>
</feature>
<evidence type="ECO:0000313" key="2">
    <source>
        <dbReference type="Proteomes" id="UP000694866"/>
    </source>
</evidence>
<dbReference type="RefSeq" id="XP_011305885.1">
    <property type="nucleotide sequence ID" value="XM_011307583.1"/>
</dbReference>
<feature type="compositionally biased region" description="Basic and acidic residues" evidence="1">
    <location>
        <begin position="121"/>
        <end position="135"/>
    </location>
</feature>
<dbReference type="AlphaFoldDB" id="A0A9R1TAL2"/>
<name>A0A9R1TAL2_9HYME</name>
<feature type="compositionally biased region" description="Basic and acidic residues" evidence="1">
    <location>
        <begin position="839"/>
        <end position="848"/>
    </location>
</feature>
<feature type="compositionally biased region" description="Basic residues" evidence="1">
    <location>
        <begin position="99"/>
        <end position="112"/>
    </location>
</feature>
<dbReference type="OrthoDB" id="7695927at2759"/>